<dbReference type="CDD" id="cd03801">
    <property type="entry name" value="GT4_PimA-like"/>
    <property type="match status" value="1"/>
</dbReference>
<dbReference type="Gene3D" id="3.40.50.2000">
    <property type="entry name" value="Glycogen Phosphorylase B"/>
    <property type="match status" value="2"/>
</dbReference>
<name>A0A6J7CTU4_9ZZZZ</name>
<proteinExistence type="predicted"/>
<dbReference type="GO" id="GO:0016757">
    <property type="term" value="F:glycosyltransferase activity"/>
    <property type="evidence" value="ECO:0007669"/>
    <property type="project" value="TreeGrafter"/>
</dbReference>
<dbReference type="PANTHER" id="PTHR45947">
    <property type="entry name" value="SULFOQUINOVOSYL TRANSFERASE SQD2"/>
    <property type="match status" value="1"/>
</dbReference>
<dbReference type="Pfam" id="PF13692">
    <property type="entry name" value="Glyco_trans_1_4"/>
    <property type="match status" value="1"/>
</dbReference>
<dbReference type="AlphaFoldDB" id="A0A6J7CTU4"/>
<dbReference type="EMBL" id="CAFBLN010000005">
    <property type="protein sequence ID" value="CAB4861271.1"/>
    <property type="molecule type" value="Genomic_DNA"/>
</dbReference>
<dbReference type="PANTHER" id="PTHR45947:SF3">
    <property type="entry name" value="SULFOQUINOVOSYL TRANSFERASE SQD2"/>
    <property type="match status" value="1"/>
</dbReference>
<protein>
    <submittedName>
        <fullName evidence="1">Unannotated protein</fullName>
    </submittedName>
</protein>
<gene>
    <name evidence="1" type="ORF">UFOPK3381_00267</name>
</gene>
<evidence type="ECO:0000313" key="1">
    <source>
        <dbReference type="EMBL" id="CAB4861271.1"/>
    </source>
</evidence>
<organism evidence="1">
    <name type="scientific">freshwater metagenome</name>
    <dbReference type="NCBI Taxonomy" id="449393"/>
    <lineage>
        <taxon>unclassified sequences</taxon>
        <taxon>metagenomes</taxon>
        <taxon>ecological metagenomes</taxon>
    </lineage>
</organism>
<accession>A0A6J7CTU4</accession>
<dbReference type="InterPro" id="IPR050194">
    <property type="entry name" value="Glycosyltransferase_grp1"/>
</dbReference>
<sequence length="373" mass="40440">MKPPLKIALIVHHQLESGTGAAGSTLALAAALRHRGHVVDVIGMELVGSGESTVHQIRFPWKVAKFLRRAIKDQAYDIVDASTGDYWLLTTKEVGATPTVFVTRSHGLEPLAVTARRRAARLGELRLRWRYRLYHGGWRLTEVQRSIGVADLKLVLNLTEKAYLTEILAVRANSVALTAPVAGSAFSQAAPQLPLPYRLLVVGGQQWRKGATDHSIVVESLLRANHDLEVTWLGVGTAPVAHDVASRVQTIERYAPAEFGQILDAHGVMLSLTRFEGLPVVMLEAMSHGVSVVANAVPGPIDLLIGGAGVLVTPGDLNEAVGAIERLCDNDIRAQMGATAHQAVQKYRPDRVVDLLVENYYEAQTAKRASLHS</sequence>
<reference evidence="1" key="1">
    <citation type="submission" date="2020-05" db="EMBL/GenBank/DDBJ databases">
        <authorList>
            <person name="Chiriac C."/>
            <person name="Salcher M."/>
            <person name="Ghai R."/>
            <person name="Kavagutti S V."/>
        </authorList>
    </citation>
    <scope>NUCLEOTIDE SEQUENCE</scope>
</reference>
<dbReference type="SUPFAM" id="SSF53756">
    <property type="entry name" value="UDP-Glycosyltransferase/glycogen phosphorylase"/>
    <property type="match status" value="1"/>
</dbReference>